<dbReference type="PANTHER" id="PTHR47967">
    <property type="entry name" value="OS07G0603500 PROTEIN-RELATED"/>
    <property type="match status" value="1"/>
</dbReference>
<dbReference type="AlphaFoldDB" id="A0A8J5F5T2"/>
<feature type="domain" description="Xylanase inhibitor N-terminal" evidence="5">
    <location>
        <begin position="1"/>
        <end position="78"/>
    </location>
</feature>
<keyword evidence="4" id="KW-1133">Transmembrane helix</keyword>
<gene>
    <name evidence="6" type="ORF">ZIOFF_063935</name>
</gene>
<feature type="transmembrane region" description="Helical" evidence="4">
    <location>
        <begin position="267"/>
        <end position="285"/>
    </location>
</feature>
<dbReference type="EMBL" id="JACMSC010000017">
    <property type="protein sequence ID" value="KAG6480435.1"/>
    <property type="molecule type" value="Genomic_DNA"/>
</dbReference>
<dbReference type="GO" id="GO:0005576">
    <property type="term" value="C:extracellular region"/>
    <property type="evidence" value="ECO:0007669"/>
    <property type="project" value="TreeGrafter"/>
</dbReference>
<evidence type="ECO:0000259" key="5">
    <source>
        <dbReference type="Pfam" id="PF14543"/>
    </source>
</evidence>
<dbReference type="GO" id="GO:0008233">
    <property type="term" value="F:peptidase activity"/>
    <property type="evidence" value="ECO:0007669"/>
    <property type="project" value="UniProtKB-KW"/>
</dbReference>
<evidence type="ECO:0000256" key="1">
    <source>
        <dbReference type="ARBA" id="ARBA00007447"/>
    </source>
</evidence>
<comment type="similarity">
    <text evidence="1">Belongs to the peptidase A1 family.</text>
</comment>
<organism evidence="6 7">
    <name type="scientific">Zingiber officinale</name>
    <name type="common">Ginger</name>
    <name type="synonym">Amomum zingiber</name>
    <dbReference type="NCBI Taxonomy" id="94328"/>
    <lineage>
        <taxon>Eukaryota</taxon>
        <taxon>Viridiplantae</taxon>
        <taxon>Streptophyta</taxon>
        <taxon>Embryophyta</taxon>
        <taxon>Tracheophyta</taxon>
        <taxon>Spermatophyta</taxon>
        <taxon>Magnoliopsida</taxon>
        <taxon>Liliopsida</taxon>
        <taxon>Zingiberales</taxon>
        <taxon>Zingiberaceae</taxon>
        <taxon>Zingiber</taxon>
    </lineage>
</organism>
<dbReference type="GO" id="GO:0006508">
    <property type="term" value="P:proteolysis"/>
    <property type="evidence" value="ECO:0007669"/>
    <property type="project" value="UniProtKB-KW"/>
</dbReference>
<keyword evidence="4" id="KW-0812">Transmembrane</keyword>
<dbReference type="InterPro" id="IPR032861">
    <property type="entry name" value="TAXi_N"/>
</dbReference>
<proteinExistence type="inferred from homology"/>
<protein>
    <recommendedName>
        <fullName evidence="5">Xylanase inhibitor N-terminal domain-containing protein</fullName>
    </recommendedName>
</protein>
<comment type="caution">
    <text evidence="6">The sequence shown here is derived from an EMBL/GenBank/DDBJ whole genome shotgun (WGS) entry which is preliminary data.</text>
</comment>
<accession>A0A8J5F5T2</accession>
<name>A0A8J5F5T2_ZINOF</name>
<evidence type="ECO:0000256" key="2">
    <source>
        <dbReference type="ARBA" id="ARBA00022670"/>
    </source>
</evidence>
<evidence type="ECO:0000256" key="4">
    <source>
        <dbReference type="SAM" id="Phobius"/>
    </source>
</evidence>
<dbReference type="Gene3D" id="2.40.70.10">
    <property type="entry name" value="Acid Proteases"/>
    <property type="match status" value="1"/>
</dbReference>
<dbReference type="PANTHER" id="PTHR47967:SF128">
    <property type="entry name" value="ASPARTIC PROTEINASE CDR1-LIKE"/>
    <property type="match status" value="1"/>
</dbReference>
<dbReference type="InterPro" id="IPR021109">
    <property type="entry name" value="Peptidase_aspartic_dom_sf"/>
</dbReference>
<keyword evidence="3" id="KW-0378">Hydrolase</keyword>
<evidence type="ECO:0000313" key="7">
    <source>
        <dbReference type="Proteomes" id="UP000734854"/>
    </source>
</evidence>
<dbReference type="Proteomes" id="UP000734854">
    <property type="component" value="Unassembled WGS sequence"/>
</dbReference>
<keyword evidence="2" id="KW-0645">Protease</keyword>
<evidence type="ECO:0000313" key="6">
    <source>
        <dbReference type="EMBL" id="KAG6480435.1"/>
    </source>
</evidence>
<keyword evidence="7" id="KW-1185">Reference proteome</keyword>
<dbReference type="Pfam" id="PF14543">
    <property type="entry name" value="TAXi_N"/>
    <property type="match status" value="1"/>
</dbReference>
<dbReference type="SUPFAM" id="SSF50630">
    <property type="entry name" value="Acid proteases"/>
    <property type="match status" value="1"/>
</dbReference>
<evidence type="ECO:0000256" key="3">
    <source>
        <dbReference type="ARBA" id="ARBA00022801"/>
    </source>
</evidence>
<reference evidence="6 7" key="1">
    <citation type="submission" date="2020-08" db="EMBL/GenBank/DDBJ databases">
        <title>Plant Genome Project.</title>
        <authorList>
            <person name="Zhang R.-G."/>
        </authorList>
    </citation>
    <scope>NUCLEOTIDE SEQUENCE [LARGE SCALE GENOMIC DNA]</scope>
    <source>
        <tissue evidence="6">Rhizome</tissue>
    </source>
</reference>
<sequence>MWTNCIPCTKCYKQTSSYFDPLNSSSYRMLPCDSNPCKALPHRPCGAGSYCIYQYAYDDGSKIDGVLGSEDLTFYSSAEYSCYEIAEFENSNKDLVAQAVANTDALPKRAKKPTCMRLNGDNFLWWSQSVRMYIRGQGKTGYITSDKKAPALNDPLHVTWDAENSMVMTWLVNFMEEDISINYMCYPMQKIYGIMLDLDLFSTYEWKYVDDCNHHKKTMEDGRIYKFLTSLNVEFDEVRGRIIGRLPLPSIGEVFSKVKREESRRSLMISLGFGAIFATSLAIHVRQDQNSGMMIGRVRMIEGLYYSDEIPVCNKKAQSLNSLGEMNMVEEGDGIGVVLSSENGVVLFTGVVLLQRALPLSITTLEDPLVDVVCESKECPIEEEVSFFFFSSKLFFESHTECCGESSCKRGCESRRLQQFQCVYPSLEEVKSISMFIFFSDKLRIHHNELSACCGGFPEDVVVKADIFPATSVHHLWQKLHSINGFDIITIDDDACVVSYVEDKAVITRHLAVLASNV</sequence>
<dbReference type="InterPro" id="IPR051708">
    <property type="entry name" value="Plant_Aspart_Prot_A1"/>
</dbReference>
<keyword evidence="4" id="KW-0472">Membrane</keyword>